<sequence>MTLARSDTGKPAYAVAGITTTGLDPDRDTVRDLAVLRLDERGGFVDEWHTTLDDGAFADQGLTVRNLLSQMAVVTHNGRLGVEMLRRALARAGWEVPALAQVTTLEASFAYLPRLGRRRLADCCTAAGVSGPDGTAPGEARSTAELLARFISPVPGVAPVRDLTSVTLRAWVYPWPEHPSRGIVPLRATRRRPAPAPPAVPLRHLNARQLADGVAGTFGHEHAYLSLLADALATGRLRESDAAGGNGRRATNGAASSSALRTLGQVAALLHVPDLARVHRLFVNTLVAQAIDEDRYAQEERQELFRLASLLGVPWSVVLEPIVEATPLDFPKIVDNTGAAHVPTVTRGASPKVIRAWAAEQGYVIEPEEKIPWNVVRAFEEAHEEQN</sequence>
<dbReference type="InterPro" id="IPR012337">
    <property type="entry name" value="RNaseH-like_sf"/>
</dbReference>
<reference evidence="2" key="1">
    <citation type="journal article" date="2019" name="Int. J. Syst. Evol. Microbiol.">
        <title>The Global Catalogue of Microorganisms (GCM) 10K type strain sequencing project: providing services to taxonomists for standard genome sequencing and annotation.</title>
        <authorList>
            <consortium name="The Broad Institute Genomics Platform"/>
            <consortium name="The Broad Institute Genome Sequencing Center for Infectious Disease"/>
            <person name="Wu L."/>
            <person name="Ma J."/>
        </authorList>
    </citation>
    <scope>NUCLEOTIDE SEQUENCE [LARGE SCALE GENOMIC DNA]</scope>
    <source>
        <strain evidence="2">JCM 14326</strain>
    </source>
</reference>
<organism evidence="1 2">
    <name type="scientific">Myceligenerans crystallogenes</name>
    <dbReference type="NCBI Taxonomy" id="316335"/>
    <lineage>
        <taxon>Bacteria</taxon>
        <taxon>Bacillati</taxon>
        <taxon>Actinomycetota</taxon>
        <taxon>Actinomycetes</taxon>
        <taxon>Micrococcales</taxon>
        <taxon>Promicromonosporaceae</taxon>
        <taxon>Myceligenerans</taxon>
    </lineage>
</organism>
<evidence type="ECO:0000313" key="1">
    <source>
        <dbReference type="EMBL" id="GAA1856109.1"/>
    </source>
</evidence>
<name>A0ABP4ZGD6_9MICO</name>
<keyword evidence="2" id="KW-1185">Reference proteome</keyword>
<accession>A0ABP4ZGD6</accession>
<dbReference type="InterPro" id="IPR036397">
    <property type="entry name" value="RNaseH_sf"/>
</dbReference>
<comment type="caution">
    <text evidence="1">The sequence shown here is derived from an EMBL/GenBank/DDBJ whole genome shotgun (WGS) entry which is preliminary data.</text>
</comment>
<evidence type="ECO:0008006" key="3">
    <source>
        <dbReference type="Google" id="ProtNLM"/>
    </source>
</evidence>
<evidence type="ECO:0000313" key="2">
    <source>
        <dbReference type="Proteomes" id="UP001501094"/>
    </source>
</evidence>
<dbReference type="EMBL" id="BAAANL010000002">
    <property type="protein sequence ID" value="GAA1856109.1"/>
    <property type="molecule type" value="Genomic_DNA"/>
</dbReference>
<gene>
    <name evidence="1" type="ORF">GCM10009751_11510</name>
</gene>
<dbReference type="Gene3D" id="4.10.320.10">
    <property type="entry name" value="E3-binding domain"/>
    <property type="match status" value="1"/>
</dbReference>
<proteinExistence type="predicted"/>
<dbReference type="RefSeq" id="WP_344100478.1">
    <property type="nucleotide sequence ID" value="NZ_BAAANL010000002.1"/>
</dbReference>
<dbReference type="InterPro" id="IPR036625">
    <property type="entry name" value="E3-bd_dom_sf"/>
</dbReference>
<dbReference type="Proteomes" id="UP001501094">
    <property type="component" value="Unassembled WGS sequence"/>
</dbReference>
<dbReference type="SUPFAM" id="SSF53098">
    <property type="entry name" value="Ribonuclease H-like"/>
    <property type="match status" value="1"/>
</dbReference>
<dbReference type="Gene3D" id="3.30.420.10">
    <property type="entry name" value="Ribonuclease H-like superfamily/Ribonuclease H"/>
    <property type="match status" value="1"/>
</dbReference>
<protein>
    <recommendedName>
        <fullName evidence="3">DNA polymerase III, epsilon subunit</fullName>
    </recommendedName>
</protein>